<dbReference type="Proteomes" id="UP000321899">
    <property type="component" value="Unassembled WGS sequence"/>
</dbReference>
<comment type="similarity">
    <text evidence="7">Belongs to the methyl-accepting chemotaxis (MCP) protein family.</text>
</comment>
<dbReference type="InterPro" id="IPR004010">
    <property type="entry name" value="Double_Cache_2"/>
</dbReference>
<dbReference type="Pfam" id="PF00015">
    <property type="entry name" value="MCPsignal"/>
    <property type="match status" value="1"/>
</dbReference>
<reference evidence="11 12" key="1">
    <citation type="submission" date="2019-06" db="EMBL/GenBank/DDBJ databases">
        <title>Desulfobotulus mexicanus sp. nov., a novel sulfate-reducing bacterium isolated from the sediment of an alkaline crater lake in Mexico.</title>
        <authorList>
            <person name="Hirschler-Rea A."/>
        </authorList>
    </citation>
    <scope>NUCLEOTIDE SEQUENCE [LARGE SCALE GENOMIC DNA]</scope>
    <source>
        <strain evidence="11 12">PAR22N</strain>
    </source>
</reference>
<comment type="subcellular location">
    <subcellularLocation>
        <location evidence="1">Cell membrane</location>
        <topology evidence="1">Multi-pass membrane protein</topology>
    </subcellularLocation>
</comment>
<evidence type="ECO:0000256" key="7">
    <source>
        <dbReference type="ARBA" id="ARBA00029447"/>
    </source>
</evidence>
<evidence type="ECO:0000259" key="10">
    <source>
        <dbReference type="PROSITE" id="PS50885"/>
    </source>
</evidence>
<dbReference type="AlphaFoldDB" id="A0A5Q4VB87"/>
<dbReference type="PANTHER" id="PTHR32089:SF112">
    <property type="entry name" value="LYSOZYME-LIKE PROTEIN-RELATED"/>
    <property type="match status" value="1"/>
</dbReference>
<comment type="caution">
    <text evidence="11">The sequence shown here is derived from an EMBL/GenBank/DDBJ whole genome shotgun (WGS) entry which is preliminary data.</text>
</comment>
<dbReference type="Pfam" id="PF00672">
    <property type="entry name" value="HAMP"/>
    <property type="match status" value="1"/>
</dbReference>
<dbReference type="SMART" id="SM01049">
    <property type="entry name" value="Cache_2"/>
    <property type="match status" value="1"/>
</dbReference>
<dbReference type="GO" id="GO:0005886">
    <property type="term" value="C:plasma membrane"/>
    <property type="evidence" value="ECO:0007669"/>
    <property type="project" value="UniProtKB-SubCell"/>
</dbReference>
<evidence type="ECO:0000313" key="11">
    <source>
        <dbReference type="EMBL" id="TYT75014.1"/>
    </source>
</evidence>
<keyword evidence="4" id="KW-1133">Transmembrane helix</keyword>
<sequence length="565" mass="61054">MRIAGKIQLLVGSVLVLCLTIAAGLTFRGLHSLETMSLNAMESQLMDERQRQLEDLTAAAAHIVSTASFYTDAVNALSPMRFGAQGQDGFWVMDTAGMLYVSASLPELTGKVQKGHFQDSHGRYMVDEILEAAATSETGFLSFSFEKDGHIAEKLLAYRLVPEWDWIVCADLWMDDIKGHLDARRMEHGNAVFQTGKSMAGTGLVLGITLFIFVRWMTARIFGPLRETAYRFREVAEGGGDLTASVKVWTRDEVGRMAKAFNAFLGMLRKQVGAIGFIAQSIQREAVAFSHVGRELAETSQAVEKGTCGLAKQMGHMKEEMASVTQAMLSVESDTHKVRGIADKLKEAVGLVAVQSEKVLNTTKITLSRSETASQRMQKLGGAAASIHRVVDLITDIADKTHLLALNATIESARAGAAGRGFAVVASEIKELSRKTSEATGEIRGRLNEILSTAGEAGEEISGIVGVAEELETMMQAMAADMQSRQHQAVDLSTAMAGIGQGVDRVKESIGRTLENTEKMAEEVEKVGHTAAHLQKNSNAVGNSVSILETLSLDLGQRMGRFVVS</sequence>
<organism evidence="11 12">
    <name type="scientific">Desulfobotulus mexicanus</name>
    <dbReference type="NCBI Taxonomy" id="2586642"/>
    <lineage>
        <taxon>Bacteria</taxon>
        <taxon>Pseudomonadati</taxon>
        <taxon>Thermodesulfobacteriota</taxon>
        <taxon>Desulfobacteria</taxon>
        <taxon>Desulfobacterales</taxon>
        <taxon>Desulfobacteraceae</taxon>
        <taxon>Desulfobotulus</taxon>
    </lineage>
</organism>
<feature type="domain" description="HAMP" evidence="10">
    <location>
        <begin position="219"/>
        <end position="273"/>
    </location>
</feature>
<gene>
    <name evidence="11" type="ORF">FIM25_06330</name>
</gene>
<dbReference type="PRINTS" id="PR00260">
    <property type="entry name" value="CHEMTRNSDUCR"/>
</dbReference>
<name>A0A5Q4VB87_9BACT</name>
<dbReference type="Pfam" id="PF08269">
    <property type="entry name" value="dCache_2"/>
    <property type="match status" value="1"/>
</dbReference>
<dbReference type="InterPro" id="IPR004089">
    <property type="entry name" value="MCPsignal_dom"/>
</dbReference>
<accession>A0A5Q4VB87</accession>
<feature type="domain" description="Methyl-accepting transducer" evidence="9">
    <location>
        <begin position="288"/>
        <end position="525"/>
    </location>
</feature>
<dbReference type="InterPro" id="IPR033480">
    <property type="entry name" value="sCache_2"/>
</dbReference>
<evidence type="ECO:0000259" key="9">
    <source>
        <dbReference type="PROSITE" id="PS50111"/>
    </source>
</evidence>
<dbReference type="InterPro" id="IPR003660">
    <property type="entry name" value="HAMP_dom"/>
</dbReference>
<evidence type="ECO:0000256" key="5">
    <source>
        <dbReference type="ARBA" id="ARBA00023136"/>
    </source>
</evidence>
<dbReference type="Gene3D" id="1.10.8.500">
    <property type="entry name" value="HAMP domain in histidine kinase"/>
    <property type="match status" value="1"/>
</dbReference>
<dbReference type="PROSITE" id="PS50885">
    <property type="entry name" value="HAMP"/>
    <property type="match status" value="1"/>
</dbReference>
<protein>
    <submittedName>
        <fullName evidence="11">Methyl-accepting chemotaxis protein</fullName>
    </submittedName>
</protein>
<dbReference type="Gene3D" id="3.30.450.20">
    <property type="entry name" value="PAS domain"/>
    <property type="match status" value="1"/>
</dbReference>
<dbReference type="SUPFAM" id="SSF58104">
    <property type="entry name" value="Methyl-accepting chemotaxis protein (MCP) signaling domain"/>
    <property type="match status" value="1"/>
</dbReference>
<keyword evidence="6 8" id="KW-0807">Transducer</keyword>
<keyword evidence="2" id="KW-1003">Cell membrane</keyword>
<dbReference type="GO" id="GO:0004888">
    <property type="term" value="F:transmembrane signaling receptor activity"/>
    <property type="evidence" value="ECO:0007669"/>
    <property type="project" value="InterPro"/>
</dbReference>
<keyword evidence="5" id="KW-0472">Membrane</keyword>
<keyword evidence="3" id="KW-0812">Transmembrane</keyword>
<proteinExistence type="inferred from homology"/>
<dbReference type="GO" id="GO:0006935">
    <property type="term" value="P:chemotaxis"/>
    <property type="evidence" value="ECO:0007669"/>
    <property type="project" value="InterPro"/>
</dbReference>
<evidence type="ECO:0000256" key="4">
    <source>
        <dbReference type="ARBA" id="ARBA00022989"/>
    </source>
</evidence>
<dbReference type="InterPro" id="IPR004090">
    <property type="entry name" value="Chemotax_Me-accpt_rcpt"/>
</dbReference>
<evidence type="ECO:0000256" key="8">
    <source>
        <dbReference type="PROSITE-ProRule" id="PRU00284"/>
    </source>
</evidence>
<dbReference type="RefSeq" id="WP_139447459.1">
    <property type="nucleotide sequence ID" value="NZ_VDMB01000006.1"/>
</dbReference>
<dbReference type="GO" id="GO:0007165">
    <property type="term" value="P:signal transduction"/>
    <property type="evidence" value="ECO:0007669"/>
    <property type="project" value="UniProtKB-KW"/>
</dbReference>
<evidence type="ECO:0000256" key="3">
    <source>
        <dbReference type="ARBA" id="ARBA00022692"/>
    </source>
</evidence>
<evidence type="ECO:0000256" key="2">
    <source>
        <dbReference type="ARBA" id="ARBA00022475"/>
    </source>
</evidence>
<dbReference type="OrthoDB" id="9808528at2"/>
<evidence type="ECO:0000256" key="6">
    <source>
        <dbReference type="ARBA" id="ARBA00023224"/>
    </source>
</evidence>
<dbReference type="EMBL" id="VDMB01000006">
    <property type="protein sequence ID" value="TYT75014.1"/>
    <property type="molecule type" value="Genomic_DNA"/>
</dbReference>
<dbReference type="SMART" id="SM00304">
    <property type="entry name" value="HAMP"/>
    <property type="match status" value="1"/>
</dbReference>
<dbReference type="Gene3D" id="1.10.287.950">
    <property type="entry name" value="Methyl-accepting chemotaxis protein"/>
    <property type="match status" value="1"/>
</dbReference>
<dbReference type="CDD" id="cd06225">
    <property type="entry name" value="HAMP"/>
    <property type="match status" value="1"/>
</dbReference>
<dbReference type="PANTHER" id="PTHR32089">
    <property type="entry name" value="METHYL-ACCEPTING CHEMOTAXIS PROTEIN MCPB"/>
    <property type="match status" value="1"/>
</dbReference>
<dbReference type="PROSITE" id="PS50111">
    <property type="entry name" value="CHEMOTAXIS_TRANSDUC_2"/>
    <property type="match status" value="1"/>
</dbReference>
<evidence type="ECO:0000256" key="1">
    <source>
        <dbReference type="ARBA" id="ARBA00004651"/>
    </source>
</evidence>
<evidence type="ECO:0000313" key="12">
    <source>
        <dbReference type="Proteomes" id="UP000321899"/>
    </source>
</evidence>
<dbReference type="SMART" id="SM00283">
    <property type="entry name" value="MA"/>
    <property type="match status" value="1"/>
</dbReference>
<keyword evidence="12" id="KW-1185">Reference proteome</keyword>